<proteinExistence type="predicted"/>
<evidence type="ECO:0000313" key="2">
    <source>
        <dbReference type="Proteomes" id="UP000291121"/>
    </source>
</evidence>
<evidence type="ECO:0000313" key="1">
    <source>
        <dbReference type="EMBL" id="QAY86419.1"/>
    </source>
</evidence>
<gene>
    <name evidence="1" type="ORF">CUN61_21760</name>
</gene>
<dbReference type="AlphaFoldDB" id="A0A4P6G4L2"/>
<name>A0A4P6G4L2_9PSED</name>
<protein>
    <submittedName>
        <fullName evidence="1">Panthothenate synthetase</fullName>
    </submittedName>
</protein>
<dbReference type="EMBL" id="CP024767">
    <property type="protein sequence ID" value="QAY86419.1"/>
    <property type="molecule type" value="Genomic_DNA"/>
</dbReference>
<dbReference type="Proteomes" id="UP000291121">
    <property type="component" value="Chromosome"/>
</dbReference>
<organism evidence="1 2">
    <name type="scientific">Pseudomonas arsenicoxydans</name>
    <dbReference type="NCBI Taxonomy" id="702115"/>
    <lineage>
        <taxon>Bacteria</taxon>
        <taxon>Pseudomonadati</taxon>
        <taxon>Pseudomonadota</taxon>
        <taxon>Gammaproteobacteria</taxon>
        <taxon>Pseudomonadales</taxon>
        <taxon>Pseudomonadaceae</taxon>
        <taxon>Pseudomonas</taxon>
    </lineage>
</organism>
<accession>A0A4P6G4L2</accession>
<reference evidence="1 2" key="1">
    <citation type="submission" date="2017-11" db="EMBL/GenBank/DDBJ databases">
        <title>Genome sequence of Pseudomonas arsenicoxydans ACM1.</title>
        <authorList>
            <person name="Nascimento F.X."/>
        </authorList>
    </citation>
    <scope>NUCLEOTIDE SEQUENCE [LARGE SCALE GENOMIC DNA]</scope>
    <source>
        <strain evidence="1 2">ACM1</strain>
    </source>
</reference>
<sequence length="101" mass="11156">MKMLMMVECPNEPFNSLIKAGTAGQVIERILASIKPEAAYFTEQDGMRGGIFLVDVNEPSDIPALAEPFFLNFNASCKFRIMLSAQDLQKADLGRLGQTWG</sequence>
<keyword evidence="2" id="KW-1185">Reference proteome</keyword>